<keyword evidence="2" id="KW-1003">Cell membrane</keyword>
<evidence type="ECO:0000256" key="4">
    <source>
        <dbReference type="ARBA" id="ARBA00022989"/>
    </source>
</evidence>
<protein>
    <submittedName>
        <fullName evidence="7">Cell division protein FtsX</fullName>
    </submittedName>
</protein>
<keyword evidence="8" id="KW-1185">Reference proteome</keyword>
<organism evidence="7 8">
    <name type="scientific">Haematobacter massiliensis</name>
    <dbReference type="NCBI Taxonomy" id="195105"/>
    <lineage>
        <taxon>Bacteria</taxon>
        <taxon>Pseudomonadati</taxon>
        <taxon>Pseudomonadota</taxon>
        <taxon>Alphaproteobacteria</taxon>
        <taxon>Rhodobacterales</taxon>
        <taxon>Paracoccaceae</taxon>
        <taxon>Haematobacter</taxon>
    </lineage>
</organism>
<feature type="domain" description="ABC3 transporter permease C-terminal" evidence="6">
    <location>
        <begin position="181"/>
        <end position="292"/>
    </location>
</feature>
<keyword evidence="5" id="KW-0472">Membrane</keyword>
<dbReference type="RefSeq" id="WP_035712960.1">
    <property type="nucleotide sequence ID" value="NZ_CAMIFG010000098.1"/>
</dbReference>
<dbReference type="GO" id="GO:0032153">
    <property type="term" value="C:cell division site"/>
    <property type="evidence" value="ECO:0007669"/>
    <property type="project" value="TreeGrafter"/>
</dbReference>
<comment type="subcellular location">
    <subcellularLocation>
        <location evidence="1">Cell membrane</location>
        <topology evidence="1">Multi-pass membrane protein</topology>
    </subcellularLocation>
</comment>
<comment type="caution">
    <text evidence="7">The sequence shown here is derived from an EMBL/GenBank/DDBJ whole genome shotgun (WGS) entry which is preliminary data.</text>
</comment>
<dbReference type="AlphaFoldDB" id="A0A086Y098"/>
<evidence type="ECO:0000256" key="5">
    <source>
        <dbReference type="ARBA" id="ARBA00023136"/>
    </source>
</evidence>
<gene>
    <name evidence="7" type="ORF">CN97_00450</name>
</gene>
<keyword evidence="3" id="KW-0812">Transmembrane</keyword>
<dbReference type="GO" id="GO:0051301">
    <property type="term" value="P:cell division"/>
    <property type="evidence" value="ECO:0007669"/>
    <property type="project" value="UniProtKB-KW"/>
</dbReference>
<evidence type="ECO:0000256" key="1">
    <source>
        <dbReference type="ARBA" id="ARBA00004651"/>
    </source>
</evidence>
<dbReference type="eggNOG" id="COG2177">
    <property type="taxonomic scope" value="Bacteria"/>
</dbReference>
<evidence type="ECO:0000313" key="7">
    <source>
        <dbReference type="EMBL" id="KFI27698.1"/>
    </source>
</evidence>
<dbReference type="OrthoDB" id="9814843at2"/>
<dbReference type="Pfam" id="PF02687">
    <property type="entry name" value="FtsX"/>
    <property type="match status" value="1"/>
</dbReference>
<proteinExistence type="predicted"/>
<keyword evidence="4" id="KW-1133">Transmembrane helix</keyword>
<dbReference type="STRING" id="195105.CN97_00450"/>
<keyword evidence="7" id="KW-0131">Cell cycle</keyword>
<name>A0A086Y098_9RHOB</name>
<dbReference type="GO" id="GO:0005886">
    <property type="term" value="C:plasma membrane"/>
    <property type="evidence" value="ECO:0007669"/>
    <property type="project" value="UniProtKB-SubCell"/>
</dbReference>
<evidence type="ECO:0000259" key="6">
    <source>
        <dbReference type="Pfam" id="PF02687"/>
    </source>
</evidence>
<accession>A0A086Y098</accession>
<reference evidence="7 8" key="1">
    <citation type="submission" date="2014-03" db="EMBL/GenBank/DDBJ databases">
        <title>Genome of Haematobacter massiliensis CCUG 47968.</title>
        <authorList>
            <person name="Wang D."/>
            <person name="Wang G."/>
        </authorList>
    </citation>
    <scope>NUCLEOTIDE SEQUENCE [LARGE SCALE GENOMIC DNA]</scope>
    <source>
        <strain evidence="7 8">CCUG 47968</strain>
    </source>
</reference>
<dbReference type="PANTHER" id="PTHR47755:SF1">
    <property type="entry name" value="CELL DIVISION PROTEIN FTSX"/>
    <property type="match status" value="1"/>
</dbReference>
<evidence type="ECO:0000313" key="8">
    <source>
        <dbReference type="Proteomes" id="UP000028826"/>
    </source>
</evidence>
<keyword evidence="7" id="KW-0132">Cell division</keyword>
<dbReference type="InterPro" id="IPR003838">
    <property type="entry name" value="ABC3_permease_C"/>
</dbReference>
<dbReference type="EMBL" id="JGYG01000010">
    <property type="protein sequence ID" value="KFI27698.1"/>
    <property type="molecule type" value="Genomic_DNA"/>
</dbReference>
<evidence type="ECO:0000256" key="2">
    <source>
        <dbReference type="ARBA" id="ARBA00022475"/>
    </source>
</evidence>
<evidence type="ECO:0000256" key="3">
    <source>
        <dbReference type="ARBA" id="ARBA00022692"/>
    </source>
</evidence>
<dbReference type="InterPro" id="IPR004513">
    <property type="entry name" value="FtsX"/>
</dbReference>
<dbReference type="PANTHER" id="PTHR47755">
    <property type="entry name" value="CELL DIVISION PROTEIN FTSX"/>
    <property type="match status" value="1"/>
</dbReference>
<sequence length="298" mass="30608">MTAYLSSLAALLQPDGASDRVVPPSGNPAKLTLFTAAAMAFLAVFALALSTAAGRIASDWSSALDGAITLRISAPEEEMARQTDTALSVLASTPAVSGARALSADEARALLEPWFGADLPVEELPIPQLIEARTASGFDVDALRLRLSAEVPGAVVDDHSRWRAPLVSAANRLRFLGIASVLVIGATTAAMIALAVGAALSANAQTIRVLRLVGARDSYIAQAFVRRFTLRALGGAAVGTVIALLALALLPSGEDAVLKGLGFRGAGWLLPLLVPLAAAAVALAATRTAALRTLRGFQ</sequence>
<dbReference type="Proteomes" id="UP000028826">
    <property type="component" value="Unassembled WGS sequence"/>
</dbReference>